<dbReference type="Proteomes" id="UP000190130">
    <property type="component" value="Unassembled WGS sequence"/>
</dbReference>
<organism evidence="9 11">
    <name type="scientific">Bosea thiooxidans</name>
    <dbReference type="NCBI Taxonomy" id="53254"/>
    <lineage>
        <taxon>Bacteria</taxon>
        <taxon>Pseudomonadati</taxon>
        <taxon>Pseudomonadota</taxon>
        <taxon>Alphaproteobacteria</taxon>
        <taxon>Hyphomicrobiales</taxon>
        <taxon>Boseaceae</taxon>
        <taxon>Bosea</taxon>
    </lineage>
</organism>
<dbReference type="GO" id="GO:0055085">
    <property type="term" value="P:transmembrane transport"/>
    <property type="evidence" value="ECO:0007669"/>
    <property type="project" value="InterPro"/>
</dbReference>
<feature type="transmembrane region" description="Helical" evidence="7">
    <location>
        <begin position="168"/>
        <end position="190"/>
    </location>
</feature>
<keyword evidence="11" id="KW-1185">Reference proteome</keyword>
<evidence type="ECO:0000256" key="3">
    <source>
        <dbReference type="ARBA" id="ARBA00022475"/>
    </source>
</evidence>
<evidence type="ECO:0000256" key="6">
    <source>
        <dbReference type="ARBA" id="ARBA00023136"/>
    </source>
</evidence>
<evidence type="ECO:0000313" key="9">
    <source>
        <dbReference type="EMBL" id="KQK30173.1"/>
    </source>
</evidence>
<comment type="subcellular location">
    <subcellularLocation>
        <location evidence="1 7">Cell membrane</location>
        <topology evidence="1 7">Multi-pass membrane protein</topology>
    </subcellularLocation>
</comment>
<dbReference type="InterPro" id="IPR000515">
    <property type="entry name" value="MetI-like"/>
</dbReference>
<dbReference type="PANTHER" id="PTHR43386">
    <property type="entry name" value="OLIGOPEPTIDE TRANSPORT SYSTEM PERMEASE PROTEIN APPC"/>
    <property type="match status" value="1"/>
</dbReference>
<keyword evidence="6 7" id="KW-0472">Membrane</keyword>
<dbReference type="RefSeq" id="WP_055728576.1">
    <property type="nucleotide sequence ID" value="NZ_FUYX01000015.1"/>
</dbReference>
<comment type="similarity">
    <text evidence="7">Belongs to the binding-protein-dependent transport system permease family.</text>
</comment>
<evidence type="ECO:0000313" key="10">
    <source>
        <dbReference type="EMBL" id="SKC11326.1"/>
    </source>
</evidence>
<dbReference type="InterPro" id="IPR025966">
    <property type="entry name" value="OppC_N"/>
</dbReference>
<dbReference type="SUPFAM" id="SSF161098">
    <property type="entry name" value="MetI-like"/>
    <property type="match status" value="1"/>
</dbReference>
<reference evidence="9 11" key="1">
    <citation type="submission" date="2015-10" db="EMBL/GenBank/DDBJ databases">
        <title>Draft genome of Bosea thiooxidans.</title>
        <authorList>
            <person name="Wang X."/>
        </authorList>
    </citation>
    <scope>NUCLEOTIDE SEQUENCE [LARGE SCALE GENOMIC DNA]</scope>
    <source>
        <strain evidence="9 11">CGMCC 9174</strain>
    </source>
</reference>
<dbReference type="AlphaFoldDB" id="A0A0Q3I5X5"/>
<keyword evidence="2 7" id="KW-0813">Transport</keyword>
<feature type="transmembrane region" description="Helical" evidence="7">
    <location>
        <begin position="211"/>
        <end position="232"/>
    </location>
</feature>
<feature type="transmembrane region" description="Helical" evidence="7">
    <location>
        <begin position="106"/>
        <end position="129"/>
    </location>
</feature>
<sequence length="306" mass="32487">MALAKPALFAALRSDSDSLLARSLAGVLKSPKATIAAFVCILLILTALFGPALAPQDPYDLSTLDIMDSKLPPGSESMSGTVYWFGTDVQGRDMLSAMIYGLRTSLFVGVLAGLVALVVGTVLGLSAAYFGGRVDSVIMRLVDLMLGFPTLLVALMLLAILGQGVGKVIFALVLVQWAMFARAVRAAALVEKGKDYIEAARMLGLSRPRMLFGHLLPNCLSPLIVIGTLQVANAISAEATLSFLGIGLPITQPSLGLLIANGYQVLLSGQYWISVYPGLLLLTLVFSINIVGDRLREVLNPRLAER</sequence>
<evidence type="ECO:0000259" key="8">
    <source>
        <dbReference type="PROSITE" id="PS50928"/>
    </source>
</evidence>
<name>A0A0Q3I5X5_9HYPH</name>
<dbReference type="EMBL" id="LMAR01000042">
    <property type="protein sequence ID" value="KQK30173.1"/>
    <property type="molecule type" value="Genomic_DNA"/>
</dbReference>
<dbReference type="Proteomes" id="UP000051562">
    <property type="component" value="Unassembled WGS sequence"/>
</dbReference>
<feature type="domain" description="ABC transmembrane type-1" evidence="8">
    <location>
        <begin position="102"/>
        <end position="292"/>
    </location>
</feature>
<feature type="transmembrane region" description="Helical" evidence="7">
    <location>
        <begin position="141"/>
        <end position="162"/>
    </location>
</feature>
<evidence type="ECO:0000256" key="7">
    <source>
        <dbReference type="RuleBase" id="RU363032"/>
    </source>
</evidence>
<keyword evidence="5 7" id="KW-1133">Transmembrane helix</keyword>
<protein>
    <submittedName>
        <fullName evidence="9">Peptide ABC transporter permease</fullName>
    </submittedName>
    <submittedName>
        <fullName evidence="10">Peptide/nickel transport system permease protein</fullName>
    </submittedName>
</protein>
<dbReference type="InterPro" id="IPR050366">
    <property type="entry name" value="BP-dependent_transpt_permease"/>
</dbReference>
<dbReference type="GO" id="GO:0005886">
    <property type="term" value="C:plasma membrane"/>
    <property type="evidence" value="ECO:0007669"/>
    <property type="project" value="UniProtKB-SubCell"/>
</dbReference>
<dbReference type="CDD" id="cd06261">
    <property type="entry name" value="TM_PBP2"/>
    <property type="match status" value="1"/>
</dbReference>
<dbReference type="PROSITE" id="PS50928">
    <property type="entry name" value="ABC_TM1"/>
    <property type="match status" value="1"/>
</dbReference>
<dbReference type="InterPro" id="IPR035906">
    <property type="entry name" value="MetI-like_sf"/>
</dbReference>
<keyword evidence="4 7" id="KW-0812">Transmembrane</keyword>
<evidence type="ECO:0000313" key="12">
    <source>
        <dbReference type="Proteomes" id="UP000190130"/>
    </source>
</evidence>
<dbReference type="OrthoDB" id="9805884at2"/>
<dbReference type="PANTHER" id="PTHR43386:SF26">
    <property type="entry name" value="ABC TRANSPORTER PERMEASE PROTEIN"/>
    <property type="match status" value="1"/>
</dbReference>
<dbReference type="Pfam" id="PF00528">
    <property type="entry name" value="BPD_transp_1"/>
    <property type="match status" value="1"/>
</dbReference>
<keyword evidence="3" id="KW-1003">Cell membrane</keyword>
<evidence type="ECO:0000256" key="2">
    <source>
        <dbReference type="ARBA" id="ARBA00022448"/>
    </source>
</evidence>
<accession>A0A0Q3I5X5</accession>
<dbReference type="EMBL" id="FUYX01000015">
    <property type="protein sequence ID" value="SKC11326.1"/>
    <property type="molecule type" value="Genomic_DNA"/>
</dbReference>
<evidence type="ECO:0000256" key="5">
    <source>
        <dbReference type="ARBA" id="ARBA00022989"/>
    </source>
</evidence>
<reference evidence="10 12" key="2">
    <citation type="submission" date="2017-02" db="EMBL/GenBank/DDBJ databases">
        <authorList>
            <person name="Peterson S.W."/>
        </authorList>
    </citation>
    <scope>NUCLEOTIDE SEQUENCE [LARGE SCALE GENOMIC DNA]</scope>
    <source>
        <strain evidence="10 12">DSM 9653</strain>
    </source>
</reference>
<evidence type="ECO:0000313" key="11">
    <source>
        <dbReference type="Proteomes" id="UP000051562"/>
    </source>
</evidence>
<dbReference type="STRING" id="53254.SAMN05660750_04339"/>
<feature type="transmembrane region" description="Helical" evidence="7">
    <location>
        <begin position="33"/>
        <end position="54"/>
    </location>
</feature>
<proteinExistence type="inferred from homology"/>
<evidence type="ECO:0000256" key="4">
    <source>
        <dbReference type="ARBA" id="ARBA00022692"/>
    </source>
</evidence>
<dbReference type="Pfam" id="PF12911">
    <property type="entry name" value="OppC_N"/>
    <property type="match status" value="1"/>
</dbReference>
<evidence type="ECO:0000256" key="1">
    <source>
        <dbReference type="ARBA" id="ARBA00004651"/>
    </source>
</evidence>
<dbReference type="Gene3D" id="1.10.3720.10">
    <property type="entry name" value="MetI-like"/>
    <property type="match status" value="1"/>
</dbReference>
<feature type="transmembrane region" description="Helical" evidence="7">
    <location>
        <begin position="271"/>
        <end position="292"/>
    </location>
</feature>
<gene>
    <name evidence="9" type="ORF">ARD30_15080</name>
    <name evidence="10" type="ORF">SAMN05660750_04339</name>
</gene>